<gene>
    <name evidence="3" type="ORF">EQ812_05365</name>
    <name evidence="2" type="ORF">FO454_03845</name>
</gene>
<feature type="chain" id="PRO_5039421611" evidence="1">
    <location>
        <begin position="22"/>
        <end position="134"/>
    </location>
</feature>
<name>A0A2Z2FYL0_STALU</name>
<accession>A0A2Z2FYL0</accession>
<protein>
    <submittedName>
        <fullName evidence="3">Uncharacterized protein</fullName>
    </submittedName>
</protein>
<dbReference type="Proteomes" id="UP000325462">
    <property type="component" value="Chromosome"/>
</dbReference>
<dbReference type="RefSeq" id="WP_002479219.1">
    <property type="nucleotide sequence ID" value="NZ_AP021848.1"/>
</dbReference>
<evidence type="ECO:0000313" key="2">
    <source>
        <dbReference type="EMBL" id="QEX38103.1"/>
    </source>
</evidence>
<organism evidence="3 4">
    <name type="scientific">Staphylococcus lugdunensis</name>
    <dbReference type="NCBI Taxonomy" id="28035"/>
    <lineage>
        <taxon>Bacteria</taxon>
        <taxon>Bacillati</taxon>
        <taxon>Bacillota</taxon>
        <taxon>Bacilli</taxon>
        <taxon>Bacillales</taxon>
        <taxon>Staphylococcaceae</taxon>
        <taxon>Staphylococcus</taxon>
    </lineage>
</organism>
<dbReference type="EMBL" id="SCHB01000003">
    <property type="protein sequence ID" value="TBW72409.1"/>
    <property type="molecule type" value="Genomic_DNA"/>
</dbReference>
<sequence length="134" mass="14667">MKKKLATIIASTIILSPLAFNLPNDINPVSQNNHTAHAEGKVLSKYTLSKGEVKSMASSMPKKYKNINKWAGIVSELFGKYSIPVEASILASNHAQKKTVDTFTSAAKQNKRIQVIIKSGPTPNLNTVEYKIVK</sequence>
<evidence type="ECO:0000313" key="4">
    <source>
        <dbReference type="Proteomes" id="UP000293637"/>
    </source>
</evidence>
<keyword evidence="5" id="KW-1185">Reference proteome</keyword>
<reference evidence="2 5" key="2">
    <citation type="submission" date="2019-07" db="EMBL/GenBank/DDBJ databases">
        <title>Comparative genome analysis of staphylococcus lugdunensis shows clonal complex-dependent diversity of the putative virulence factor, ess/type vii locus.</title>
        <authorList>
            <person name="Lebeurre J."/>
            <person name="Dahyot S."/>
            <person name="Diene S."/>
            <person name="Paulay A."/>
            <person name="Aubourg M."/>
            <person name="Argemi X."/>
            <person name="Giard J.-C."/>
            <person name="Tournier I."/>
            <person name="Francois P."/>
            <person name="Pestel-Caron M."/>
        </authorList>
    </citation>
    <scope>NUCLEOTIDE SEQUENCE [LARGE SCALE GENOMIC DNA]</scope>
    <source>
        <strain evidence="2 5">SL13</strain>
    </source>
</reference>
<dbReference type="AlphaFoldDB" id="A0A2Z2FYL0"/>
<dbReference type="Proteomes" id="UP000293637">
    <property type="component" value="Unassembled WGS sequence"/>
</dbReference>
<evidence type="ECO:0000313" key="3">
    <source>
        <dbReference type="EMBL" id="TBW72409.1"/>
    </source>
</evidence>
<reference evidence="3 4" key="1">
    <citation type="journal article" date="2019" name="Sci. Transl. Med.">
        <title>Quorum sensing between bacterial species on the skin protects against epidermal injury in atopic dermatitis.</title>
        <authorList>
            <person name="Williams M.R."/>
        </authorList>
    </citation>
    <scope>NUCLEOTIDE SEQUENCE [LARGE SCALE GENOMIC DNA]</scope>
    <source>
        <strain evidence="3 4">E7</strain>
    </source>
</reference>
<proteinExistence type="predicted"/>
<evidence type="ECO:0000256" key="1">
    <source>
        <dbReference type="SAM" id="SignalP"/>
    </source>
</evidence>
<dbReference type="EMBL" id="CP041722">
    <property type="protein sequence ID" value="QEX38103.1"/>
    <property type="molecule type" value="Genomic_DNA"/>
</dbReference>
<feature type="signal peptide" evidence="1">
    <location>
        <begin position="1"/>
        <end position="21"/>
    </location>
</feature>
<evidence type="ECO:0000313" key="5">
    <source>
        <dbReference type="Proteomes" id="UP000325462"/>
    </source>
</evidence>
<keyword evidence="1" id="KW-0732">Signal</keyword>
<dbReference type="GeneID" id="58090731"/>